<name>A0A448HE11_9ACTO</name>
<organism evidence="6 7">
    <name type="scientific">Actinomyces howellii</name>
    <dbReference type="NCBI Taxonomy" id="52771"/>
    <lineage>
        <taxon>Bacteria</taxon>
        <taxon>Bacillati</taxon>
        <taxon>Actinomycetota</taxon>
        <taxon>Actinomycetes</taxon>
        <taxon>Actinomycetales</taxon>
        <taxon>Actinomycetaceae</taxon>
        <taxon>Actinomyces</taxon>
    </lineage>
</organism>
<reference evidence="6 7" key="1">
    <citation type="submission" date="2018-12" db="EMBL/GenBank/DDBJ databases">
        <authorList>
            <consortium name="Pathogen Informatics"/>
        </authorList>
    </citation>
    <scope>NUCLEOTIDE SEQUENCE [LARGE SCALE GENOMIC DNA]</scope>
    <source>
        <strain evidence="6 7">NCTC11636</strain>
    </source>
</reference>
<evidence type="ECO:0000256" key="4">
    <source>
        <dbReference type="PROSITE-ProRule" id="PRU00409"/>
    </source>
</evidence>
<evidence type="ECO:0000256" key="1">
    <source>
        <dbReference type="ARBA" id="ARBA00022598"/>
    </source>
</evidence>
<dbReference type="EMBL" id="LR134350">
    <property type="protein sequence ID" value="VEG25898.1"/>
    <property type="molecule type" value="Genomic_DNA"/>
</dbReference>
<evidence type="ECO:0000313" key="7">
    <source>
        <dbReference type="Proteomes" id="UP000266895"/>
    </source>
</evidence>
<evidence type="ECO:0000259" key="5">
    <source>
        <dbReference type="PROSITE" id="PS50975"/>
    </source>
</evidence>
<keyword evidence="3 4" id="KW-0067">ATP-binding</keyword>
<keyword evidence="1" id="KW-0436">Ligase</keyword>
<evidence type="ECO:0000256" key="2">
    <source>
        <dbReference type="ARBA" id="ARBA00022741"/>
    </source>
</evidence>
<dbReference type="OrthoDB" id="5420347at2"/>
<keyword evidence="2 4" id="KW-0547">Nucleotide-binding</keyword>
<dbReference type="KEGG" id="ahw:NCTC11636_00260"/>
<dbReference type="Pfam" id="PF02655">
    <property type="entry name" value="ATP-grasp_3"/>
    <property type="match status" value="1"/>
</dbReference>
<evidence type="ECO:0000256" key="3">
    <source>
        <dbReference type="ARBA" id="ARBA00022840"/>
    </source>
</evidence>
<dbReference type="InterPro" id="IPR011761">
    <property type="entry name" value="ATP-grasp"/>
</dbReference>
<proteinExistence type="predicted"/>
<gene>
    <name evidence="6" type="ORF">NCTC11636_00260</name>
</gene>
<dbReference type="PANTHER" id="PTHR43585">
    <property type="entry name" value="FUMIPYRROLE BIOSYNTHESIS PROTEIN C"/>
    <property type="match status" value="1"/>
</dbReference>
<evidence type="ECO:0000313" key="6">
    <source>
        <dbReference type="EMBL" id="VEG25898.1"/>
    </source>
</evidence>
<protein>
    <submittedName>
        <fullName evidence="6">Carbamoyl phosphate synthase-like protein</fullName>
    </submittedName>
</protein>
<dbReference type="InterPro" id="IPR003806">
    <property type="entry name" value="ATP-grasp_PylC-type"/>
</dbReference>
<feature type="domain" description="ATP-grasp" evidence="5">
    <location>
        <begin position="128"/>
        <end position="328"/>
    </location>
</feature>
<dbReference type="RefSeq" id="WP_126381369.1">
    <property type="nucleotide sequence ID" value="NZ_LR134350.1"/>
</dbReference>
<dbReference type="InterPro" id="IPR052032">
    <property type="entry name" value="ATP-dep_AA_Ligase"/>
</dbReference>
<dbReference type="Proteomes" id="UP000266895">
    <property type="component" value="Chromosome"/>
</dbReference>
<dbReference type="PANTHER" id="PTHR43585:SF2">
    <property type="entry name" value="ATP-GRASP ENZYME FSQD"/>
    <property type="match status" value="1"/>
</dbReference>
<dbReference type="GO" id="GO:0016874">
    <property type="term" value="F:ligase activity"/>
    <property type="evidence" value="ECO:0007669"/>
    <property type="project" value="UniProtKB-KW"/>
</dbReference>
<sequence>MRSSSPRGRRPGLLPVVIGGDIGAYALARQLHDATGQRVRLLAPAPIEAITRSVYIDVERVGADERAVVDALRRLGEGRPARSAVVLANTDALASVLARHRGELEPVYAVPFPSPEVIDDLCDKAVFAEVCRTQGVRTPGQVVVDCSRLEAEDPRIDLPFPLVAKPAVGAHWDAVSFPGKRKIYLIDTPSELSALWGQLRGAGYRSSFVVQERIPGPDDAMRSVTLYVSSGGEVTLVASARVLLEDHSPTMIGNPVAMITEPLPELWEASSRVLAAVGYRGFANLDVKVDPRDGQPVFFEVNPRIGRNSFYVSAAGVNPMEVMLRDLLDGSAGPRREARAEVLYSLVPRHLLLHQLTDPALRRRVARLALRAVDPLLDPVETSVRRRLVITAQKLNHDLKFHRHHPRRIRPTRRTRTR</sequence>
<accession>A0A448HE11</accession>
<dbReference type="Gene3D" id="3.30.470.20">
    <property type="entry name" value="ATP-grasp fold, B domain"/>
    <property type="match status" value="1"/>
</dbReference>
<dbReference type="SUPFAM" id="SSF56059">
    <property type="entry name" value="Glutathione synthetase ATP-binding domain-like"/>
    <property type="match status" value="1"/>
</dbReference>
<dbReference type="GO" id="GO:0005524">
    <property type="term" value="F:ATP binding"/>
    <property type="evidence" value="ECO:0007669"/>
    <property type="project" value="UniProtKB-UniRule"/>
</dbReference>
<dbReference type="GO" id="GO:0046872">
    <property type="term" value="F:metal ion binding"/>
    <property type="evidence" value="ECO:0007669"/>
    <property type="project" value="InterPro"/>
</dbReference>
<keyword evidence="7" id="KW-1185">Reference proteome</keyword>
<dbReference type="AlphaFoldDB" id="A0A448HE11"/>
<dbReference type="PROSITE" id="PS50975">
    <property type="entry name" value="ATP_GRASP"/>
    <property type="match status" value="1"/>
</dbReference>